<keyword evidence="3" id="KW-1185">Reference proteome</keyword>
<accession>A0A0W0YFG1</accession>
<dbReference type="EMBL" id="LNYU01000085">
    <property type="protein sequence ID" value="KTD55689.1"/>
    <property type="molecule type" value="Genomic_DNA"/>
</dbReference>
<dbReference type="RefSeq" id="WP_058515181.1">
    <property type="nucleotide sequence ID" value="NZ_CAAAIH010000074.1"/>
</dbReference>
<dbReference type="Proteomes" id="UP000054703">
    <property type="component" value="Unassembled WGS sequence"/>
</dbReference>
<comment type="caution">
    <text evidence="2">The sequence shown here is derived from an EMBL/GenBank/DDBJ whole genome shotgun (WGS) entry which is preliminary data.</text>
</comment>
<dbReference type="PATRIC" id="fig|45074.5.peg.3487"/>
<evidence type="ECO:0000256" key="1">
    <source>
        <dbReference type="SAM" id="Coils"/>
    </source>
</evidence>
<reference evidence="2 3" key="1">
    <citation type="submission" date="2015-11" db="EMBL/GenBank/DDBJ databases">
        <title>Genomic analysis of 38 Legionella species identifies large and diverse effector repertoires.</title>
        <authorList>
            <person name="Burstein D."/>
            <person name="Amaro F."/>
            <person name="Zusman T."/>
            <person name="Lifshitz Z."/>
            <person name="Cohen O."/>
            <person name="Gilbert J.A."/>
            <person name="Pupko T."/>
            <person name="Shuman H.A."/>
            <person name="Segal G."/>
        </authorList>
    </citation>
    <scope>NUCLEOTIDE SEQUENCE [LARGE SCALE GENOMIC DNA]</scope>
    <source>
        <strain evidence="2 3">SC-63-C7</strain>
    </source>
</reference>
<evidence type="ECO:0000313" key="2">
    <source>
        <dbReference type="EMBL" id="KTD55689.1"/>
    </source>
</evidence>
<name>A0A0W0YFG1_9GAMM</name>
<proteinExistence type="predicted"/>
<sequence>MKQKDDEGILDRSRRGVVKTGINYVKKTAMVGVFIGEIVPITVTALAVKGITHVASKMDEGNINKQKKLEQDLVGLEQRKQELEQTINKTQDMLKHIKEHPEDRDEFPDVEELKKNLKDARNEKAKIITKEIPKIKEEMEKAGSNVLVKQLSLVDQQINDTLSKGVEMVKDNITTFKEKGLVSGTTKLVTNVVSQVPGANTTLKTGMKIVDTISSGKLESGVVSKVTKEITGGIIKASGLNDILKVTGGKEVVKAMVKENIQPGIKDQVKNIVSNIGSYFSWWDKTPKENKGLNI</sequence>
<evidence type="ECO:0000313" key="3">
    <source>
        <dbReference type="Proteomes" id="UP000054703"/>
    </source>
</evidence>
<dbReference type="OrthoDB" id="9877886at2"/>
<dbReference type="AlphaFoldDB" id="A0A0W0YFG1"/>
<organism evidence="2 3">
    <name type="scientific">Legionella santicrucis</name>
    <dbReference type="NCBI Taxonomy" id="45074"/>
    <lineage>
        <taxon>Bacteria</taxon>
        <taxon>Pseudomonadati</taxon>
        <taxon>Pseudomonadota</taxon>
        <taxon>Gammaproteobacteria</taxon>
        <taxon>Legionellales</taxon>
        <taxon>Legionellaceae</taxon>
        <taxon>Legionella</taxon>
    </lineage>
</organism>
<gene>
    <name evidence="2" type="ORF">Lsan_3241</name>
</gene>
<protein>
    <submittedName>
        <fullName evidence="2">Uncharacterized protein</fullName>
    </submittedName>
</protein>
<keyword evidence="1" id="KW-0175">Coiled coil</keyword>
<feature type="coiled-coil region" evidence="1">
    <location>
        <begin position="66"/>
        <end position="130"/>
    </location>
</feature>